<feature type="domain" description="O-antigen ligase-related" evidence="6">
    <location>
        <begin position="250"/>
        <end position="387"/>
    </location>
</feature>
<comment type="caution">
    <text evidence="7">The sequence shown here is derived from an EMBL/GenBank/DDBJ whole genome shotgun (WGS) entry which is preliminary data.</text>
</comment>
<keyword evidence="2 5" id="KW-0812">Transmembrane</keyword>
<dbReference type="STRING" id="1612624.ADU59_04805"/>
<feature type="transmembrane region" description="Helical" evidence="5">
    <location>
        <begin position="156"/>
        <end position="175"/>
    </location>
</feature>
<dbReference type="InterPro" id="IPR051533">
    <property type="entry name" value="WaaL-like"/>
</dbReference>
<dbReference type="RefSeq" id="WP_068952143.1">
    <property type="nucleotide sequence ID" value="NZ_LGLV01000004.1"/>
</dbReference>
<feature type="transmembrane region" description="Helical" evidence="5">
    <location>
        <begin position="44"/>
        <end position="61"/>
    </location>
</feature>
<proteinExistence type="predicted"/>
<comment type="subcellular location">
    <subcellularLocation>
        <location evidence="1">Membrane</location>
        <topology evidence="1">Multi-pass membrane protein</topology>
    </subcellularLocation>
</comment>
<dbReference type="PATRIC" id="fig|1612624.7.peg.1005"/>
<dbReference type="Proteomes" id="UP000093111">
    <property type="component" value="Unassembled WGS sequence"/>
</dbReference>
<dbReference type="OrthoDB" id="4391260at2"/>
<evidence type="ECO:0000256" key="3">
    <source>
        <dbReference type="ARBA" id="ARBA00022989"/>
    </source>
</evidence>
<dbReference type="AlphaFoldDB" id="A0A1C7P7N3"/>
<evidence type="ECO:0000256" key="1">
    <source>
        <dbReference type="ARBA" id="ARBA00004141"/>
    </source>
</evidence>
<dbReference type="PANTHER" id="PTHR37422">
    <property type="entry name" value="TEICHURONIC ACID BIOSYNTHESIS PROTEIN TUAE"/>
    <property type="match status" value="1"/>
</dbReference>
<keyword evidence="4 5" id="KW-0472">Membrane</keyword>
<feature type="transmembrane region" description="Helical" evidence="5">
    <location>
        <begin position="73"/>
        <end position="92"/>
    </location>
</feature>
<reference evidence="7 8" key="1">
    <citation type="journal article" date="2016" name="Syst. Appl. Microbiol.">
        <title>Pararhizobium polonicum sp. nov. isolated from tumors on stone fruit rootstocks.</title>
        <authorList>
            <person name="Pulawska J."/>
            <person name="Kuzmanovic N."/>
            <person name="Willems A."/>
            <person name="Pothier J.F."/>
        </authorList>
    </citation>
    <scope>NUCLEOTIDE SEQUENCE [LARGE SCALE GENOMIC DNA]</scope>
    <source>
        <strain evidence="7 8">F5.1</strain>
    </source>
</reference>
<feature type="transmembrane region" description="Helical" evidence="5">
    <location>
        <begin position="195"/>
        <end position="215"/>
    </location>
</feature>
<keyword evidence="3 5" id="KW-1133">Transmembrane helix</keyword>
<dbReference type="Pfam" id="PF04932">
    <property type="entry name" value="Wzy_C"/>
    <property type="match status" value="1"/>
</dbReference>
<gene>
    <name evidence="7" type="ORF">ADU59_04805</name>
</gene>
<evidence type="ECO:0000259" key="6">
    <source>
        <dbReference type="Pfam" id="PF04932"/>
    </source>
</evidence>
<accession>A0A1C7P7N3</accession>
<dbReference type="PANTHER" id="PTHR37422:SF23">
    <property type="entry name" value="TEICHURONIC ACID BIOSYNTHESIS PROTEIN TUAE"/>
    <property type="match status" value="1"/>
</dbReference>
<keyword evidence="8" id="KW-1185">Reference proteome</keyword>
<dbReference type="EMBL" id="LGLV01000004">
    <property type="protein sequence ID" value="OBZ97016.1"/>
    <property type="molecule type" value="Genomic_DNA"/>
</dbReference>
<evidence type="ECO:0000313" key="8">
    <source>
        <dbReference type="Proteomes" id="UP000093111"/>
    </source>
</evidence>
<feature type="transmembrane region" description="Helical" evidence="5">
    <location>
        <begin position="124"/>
        <end position="144"/>
    </location>
</feature>
<evidence type="ECO:0000313" key="7">
    <source>
        <dbReference type="EMBL" id="OBZ97016.1"/>
    </source>
</evidence>
<feature type="transmembrane region" description="Helical" evidence="5">
    <location>
        <begin position="384"/>
        <end position="403"/>
    </location>
</feature>
<dbReference type="InterPro" id="IPR007016">
    <property type="entry name" value="O-antigen_ligase-rel_domated"/>
</dbReference>
<name>A0A1C7P7N3_9HYPH</name>
<sequence>MKKTARYHSDRFRLNNQMMWPILLVVFLSPLAFGSTKPSFWLLWSMVISLCGAVLFGRMAASGARFRIAPRNLPVLFSLFAALGAYMVVQVLPLGAFSPAVSSVADPDTAIAVNTISLTPHDTILALTRWGTYGLLFFLVLQITSNPQRARTFINLIYWAIVIHAIVALLFLLQFGDTILGIPKWKYFGSAMGGFINRNSFATFLAFGSVLGINLMIERMTEKPSGKGDSSVLGIYLGKGGVVTIGLGWLILVIALVATNSRMGLFAACCGMIASIVLALAKRTANGNRVGIWVLLLVIPVFVGLGMFGYGAVFLERLGTVGEASDVRMQLYEQVVRMIQTRPLLGFGGNSFEYAYPLFHQAPVSFDLVWDKAHSTYLALWAEYGLIFGSLPLLIVGIILWQLTTAYMKAPGQDMLLRCGLGVVLVGAVHSLVDFSLEIEAVTFAFVAIVATAWARQFELGQSGGRDAP</sequence>
<evidence type="ECO:0000256" key="4">
    <source>
        <dbReference type="ARBA" id="ARBA00023136"/>
    </source>
</evidence>
<evidence type="ECO:0000256" key="2">
    <source>
        <dbReference type="ARBA" id="ARBA00022692"/>
    </source>
</evidence>
<feature type="transmembrane region" description="Helical" evidence="5">
    <location>
        <begin position="236"/>
        <end position="257"/>
    </location>
</feature>
<organism evidence="7 8">
    <name type="scientific">Pararhizobium polonicum</name>
    <dbReference type="NCBI Taxonomy" id="1612624"/>
    <lineage>
        <taxon>Bacteria</taxon>
        <taxon>Pseudomonadati</taxon>
        <taxon>Pseudomonadota</taxon>
        <taxon>Alphaproteobacteria</taxon>
        <taxon>Hyphomicrobiales</taxon>
        <taxon>Rhizobiaceae</taxon>
        <taxon>Rhizobium/Agrobacterium group</taxon>
        <taxon>Pararhizobium</taxon>
    </lineage>
</organism>
<feature type="transmembrane region" description="Helical" evidence="5">
    <location>
        <begin position="263"/>
        <end position="281"/>
    </location>
</feature>
<protein>
    <recommendedName>
        <fullName evidence="6">O-antigen ligase-related domain-containing protein</fullName>
    </recommendedName>
</protein>
<dbReference type="GO" id="GO:0016020">
    <property type="term" value="C:membrane"/>
    <property type="evidence" value="ECO:0007669"/>
    <property type="project" value="UniProtKB-SubCell"/>
</dbReference>
<evidence type="ECO:0000256" key="5">
    <source>
        <dbReference type="SAM" id="Phobius"/>
    </source>
</evidence>
<feature type="transmembrane region" description="Helical" evidence="5">
    <location>
        <begin position="293"/>
        <end position="315"/>
    </location>
</feature>